<dbReference type="NCBIfam" id="NF006771">
    <property type="entry name" value="PRK09290.1-5"/>
    <property type="match status" value="1"/>
</dbReference>
<keyword evidence="2 3" id="KW-0378">Hydrolase</keyword>
<dbReference type="Pfam" id="PF01546">
    <property type="entry name" value="Peptidase_M20"/>
    <property type="match status" value="1"/>
</dbReference>
<accession>A0ABU1J0W2</accession>
<dbReference type="NCBIfam" id="TIGR01879">
    <property type="entry name" value="hydantase"/>
    <property type="match status" value="1"/>
</dbReference>
<dbReference type="InterPro" id="IPR002933">
    <property type="entry name" value="Peptidase_M20"/>
</dbReference>
<organism evidence="3 4">
    <name type="scientific">Paenibacillus hunanensis</name>
    <dbReference type="NCBI Taxonomy" id="539262"/>
    <lineage>
        <taxon>Bacteria</taxon>
        <taxon>Bacillati</taxon>
        <taxon>Bacillota</taxon>
        <taxon>Bacilli</taxon>
        <taxon>Bacillales</taxon>
        <taxon>Paenibacillaceae</taxon>
        <taxon>Paenibacillus</taxon>
    </lineage>
</organism>
<comment type="caution">
    <text evidence="3">The sequence shown here is derived from an EMBL/GenBank/DDBJ whole genome shotgun (WGS) entry which is preliminary data.</text>
</comment>
<comment type="similarity">
    <text evidence="1">Belongs to the peptidase M20 family.</text>
</comment>
<dbReference type="GO" id="GO:0047652">
    <property type="term" value="F:allantoate deiminase activity"/>
    <property type="evidence" value="ECO:0007669"/>
    <property type="project" value="UniProtKB-EC"/>
</dbReference>
<dbReference type="RefSeq" id="WP_188776570.1">
    <property type="nucleotide sequence ID" value="NZ_BMMB01000007.1"/>
</dbReference>
<dbReference type="Gene3D" id="3.40.630.10">
    <property type="entry name" value="Zn peptidases"/>
    <property type="match status" value="1"/>
</dbReference>
<dbReference type="Proteomes" id="UP001185028">
    <property type="component" value="Unassembled WGS sequence"/>
</dbReference>
<dbReference type="InterPro" id="IPR010158">
    <property type="entry name" value="Amidase_Cbmase"/>
</dbReference>
<dbReference type="PIRSF" id="PIRSF001235">
    <property type="entry name" value="Amidase_carbamoylase"/>
    <property type="match status" value="1"/>
</dbReference>
<dbReference type="Gene3D" id="3.30.70.360">
    <property type="match status" value="1"/>
</dbReference>
<dbReference type="EMBL" id="JAVDQH010000012">
    <property type="protein sequence ID" value="MDR6245129.1"/>
    <property type="molecule type" value="Genomic_DNA"/>
</dbReference>
<evidence type="ECO:0000313" key="3">
    <source>
        <dbReference type="EMBL" id="MDR6245129.1"/>
    </source>
</evidence>
<proteinExistence type="inferred from homology"/>
<gene>
    <name evidence="3" type="ORF">JOC58_003028</name>
</gene>
<name>A0ABU1J0W2_9BACL</name>
<evidence type="ECO:0000256" key="2">
    <source>
        <dbReference type="ARBA" id="ARBA00022801"/>
    </source>
</evidence>
<dbReference type="InterPro" id="IPR036264">
    <property type="entry name" value="Bact_exopeptidase_dim_dom"/>
</dbReference>
<dbReference type="EC" id="3.5.3.9" evidence="3"/>
<dbReference type="PANTHER" id="PTHR32494:SF5">
    <property type="entry name" value="ALLANTOATE AMIDOHYDROLASE"/>
    <property type="match status" value="1"/>
</dbReference>
<sequence length="419" mass="45709">MVKSTAQTTVLLEQYCEQLQPMLDWLAGYGADPQGGVSRLLYTPEWVAAQDALAQYMTQHGLDAFYDQAGNLTGRLQGTEPSLPSIATGSHIDTVIMGGKYDGAYGVVAAVLALAYLKEAYGPPKRTLEALSLAEEEGSRFPLTYWGSGNITGKYTVQELPNVQDRNGVTLAKAIQEAGFGVASPYESGRRQPGAYIELHIEQGCVLERSEQQIGVVTGIVGQRRIEVRVTGESNHAGTTPMGWRSDSLACAAEMITTVRRSALAEGDPLVATVGNIQPFPGVSNVIAGETMFTLDIRHLDSQKLDEYTECLRVELAAIAAREGMTLFWQENLRAEPVLMNSSMIDELQHICEQHGIHSRQMPSGAGHDAQIFGMMCPSAMIFVPSRDGISHNPLEYTASEELVQGFRVLTQWLYQTAY</sequence>
<keyword evidence="4" id="KW-1185">Reference proteome</keyword>
<dbReference type="SUPFAM" id="SSF53187">
    <property type="entry name" value="Zn-dependent exopeptidases"/>
    <property type="match status" value="1"/>
</dbReference>
<evidence type="ECO:0000313" key="4">
    <source>
        <dbReference type="Proteomes" id="UP001185028"/>
    </source>
</evidence>
<evidence type="ECO:0000256" key="1">
    <source>
        <dbReference type="ARBA" id="ARBA00006153"/>
    </source>
</evidence>
<protein>
    <submittedName>
        <fullName evidence="3">Allantoate deiminase</fullName>
        <ecNumber evidence="3">3.5.3.9</ecNumber>
    </submittedName>
</protein>
<dbReference type="CDD" id="cd03884">
    <property type="entry name" value="M20_bAS"/>
    <property type="match status" value="1"/>
</dbReference>
<dbReference type="SUPFAM" id="SSF55031">
    <property type="entry name" value="Bacterial exopeptidase dimerisation domain"/>
    <property type="match status" value="1"/>
</dbReference>
<dbReference type="PANTHER" id="PTHR32494">
    <property type="entry name" value="ALLANTOATE DEIMINASE-RELATED"/>
    <property type="match status" value="1"/>
</dbReference>
<reference evidence="3 4" key="1">
    <citation type="submission" date="2023-07" db="EMBL/GenBank/DDBJ databases">
        <title>Genomic Encyclopedia of Type Strains, Phase IV (KMG-IV): sequencing the most valuable type-strain genomes for metagenomic binning, comparative biology and taxonomic classification.</title>
        <authorList>
            <person name="Goeker M."/>
        </authorList>
    </citation>
    <scope>NUCLEOTIDE SEQUENCE [LARGE SCALE GENOMIC DNA]</scope>
    <source>
        <strain evidence="3 4">DSM 22170</strain>
    </source>
</reference>